<evidence type="ECO:0000256" key="1">
    <source>
        <dbReference type="ARBA" id="ARBA00004651"/>
    </source>
</evidence>
<evidence type="ECO:0000313" key="11">
    <source>
        <dbReference type="Proteomes" id="UP000316213"/>
    </source>
</evidence>
<evidence type="ECO:0000256" key="9">
    <source>
        <dbReference type="SAM" id="Phobius"/>
    </source>
</evidence>
<keyword evidence="5" id="KW-0378">Hydrolase</keyword>
<feature type="transmembrane region" description="Helical" evidence="9">
    <location>
        <begin position="193"/>
        <end position="216"/>
    </location>
</feature>
<keyword evidence="6 9" id="KW-1133">Transmembrane helix</keyword>
<dbReference type="GO" id="GO:0006508">
    <property type="term" value="P:proteolysis"/>
    <property type="evidence" value="ECO:0007669"/>
    <property type="project" value="UniProtKB-KW"/>
</dbReference>
<dbReference type="InterPro" id="IPR026392">
    <property type="entry name" value="Exo/Archaeosortase_dom"/>
</dbReference>
<comment type="subcellular location">
    <subcellularLocation>
        <location evidence="1">Cell membrane</location>
        <topology evidence="1">Multi-pass membrane protein</topology>
    </subcellularLocation>
</comment>
<feature type="region of interest" description="Disordered" evidence="8">
    <location>
        <begin position="1"/>
        <end position="23"/>
    </location>
</feature>
<dbReference type="OrthoDB" id="292749at2"/>
<feature type="transmembrane region" description="Helical" evidence="9">
    <location>
        <begin position="110"/>
        <end position="127"/>
    </location>
</feature>
<feature type="transmembrane region" description="Helical" evidence="9">
    <location>
        <begin position="30"/>
        <end position="50"/>
    </location>
</feature>
<keyword evidence="2" id="KW-1003">Cell membrane</keyword>
<dbReference type="Pfam" id="PF09721">
    <property type="entry name" value="Exosortase_EpsH"/>
    <property type="match status" value="1"/>
</dbReference>
<dbReference type="InterPro" id="IPR013426">
    <property type="entry name" value="EpsH-like"/>
</dbReference>
<feature type="transmembrane region" description="Helical" evidence="9">
    <location>
        <begin position="228"/>
        <end position="255"/>
    </location>
</feature>
<name>A0A5C6A4I8_9BACT</name>
<dbReference type="InterPro" id="IPR019127">
    <property type="entry name" value="Exosortase"/>
</dbReference>
<evidence type="ECO:0000313" key="10">
    <source>
        <dbReference type="EMBL" id="TWT94290.1"/>
    </source>
</evidence>
<sequence length="581" mass="64857">MNRPQAASVQTRPSNMNSEPSTPVNWKESVWTWFWGGLLLACLPMLVIYFSRMWRLPHYQYFPFAITAVVWLAWTRSDRTFRPPTTFVSIAALALGGVTMAGGLFLRSPWMVAIAFFFFSTGCLSVMQGRRYESLIALALPLALLVRLPLGYDQLLVIELQRMTTVLSSLMLDVLRVPHSVARNVIEMPARELFVAEACSGIQSVFTLAFLSTLLIAIFGRRLWLTPFYLVIALILAIAGNVVRVTTVACVETWFGWDWAEGWAHDLLGYATLGLSSLLLVSFDQLIVAVLHPTNQAATAAKHNPVIRLWNWSVDDGSMVDPAEQYFLNVETPVAVKNSRFSRWTQSMNARQRRSVRIAVVLASISLVGVTTVRAVSVDPMGAAEGGAGMFVDGILFDPPQGLVESFADKFRLSNRSTSRDNENPILGQNSDAWAYTGPEGIMGQFVISQTYAGFHELCFCYENQDWLLLNRHLKSSASSDEDGNDVPIAYALFRTSKDAHGHLWYASVTASGKVVRPPERPGRIGSRFADTMRSDLENNEPIMMVQLWLTTTEPLDTSVNNRITDDFVLLRRKLAEEVPK</sequence>
<reference evidence="10 11" key="1">
    <citation type="submission" date="2019-02" db="EMBL/GenBank/DDBJ databases">
        <title>Deep-cultivation of Planctomycetes and their phenomic and genomic characterization uncovers novel biology.</title>
        <authorList>
            <person name="Wiegand S."/>
            <person name="Jogler M."/>
            <person name="Boedeker C."/>
            <person name="Pinto D."/>
            <person name="Vollmers J."/>
            <person name="Rivas-Marin E."/>
            <person name="Kohn T."/>
            <person name="Peeters S.H."/>
            <person name="Heuer A."/>
            <person name="Rast P."/>
            <person name="Oberbeckmann S."/>
            <person name="Bunk B."/>
            <person name="Jeske O."/>
            <person name="Meyerdierks A."/>
            <person name="Storesund J.E."/>
            <person name="Kallscheuer N."/>
            <person name="Luecker S."/>
            <person name="Lage O.M."/>
            <person name="Pohl T."/>
            <person name="Merkel B.J."/>
            <person name="Hornburger P."/>
            <person name="Mueller R.-W."/>
            <person name="Bruemmer F."/>
            <person name="Labrenz M."/>
            <person name="Spormann A.M."/>
            <person name="Op Den Camp H."/>
            <person name="Overmann J."/>
            <person name="Amann R."/>
            <person name="Jetten M.S.M."/>
            <person name="Mascher T."/>
            <person name="Medema M.H."/>
            <person name="Devos D.P."/>
            <person name="Kaster A.-K."/>
            <person name="Ovreas L."/>
            <person name="Rohde M."/>
            <person name="Galperin M.Y."/>
            <person name="Jogler C."/>
        </authorList>
    </citation>
    <scope>NUCLEOTIDE SEQUENCE [LARGE SCALE GENOMIC DNA]</scope>
    <source>
        <strain evidence="10 11">Pla100</strain>
    </source>
</reference>
<evidence type="ECO:0000256" key="2">
    <source>
        <dbReference type="ARBA" id="ARBA00022475"/>
    </source>
</evidence>
<keyword evidence="7 9" id="KW-0472">Membrane</keyword>
<feature type="transmembrane region" description="Helical" evidence="9">
    <location>
        <begin position="134"/>
        <end position="152"/>
    </location>
</feature>
<dbReference type="EMBL" id="SJPM01000008">
    <property type="protein sequence ID" value="TWT94290.1"/>
    <property type="molecule type" value="Genomic_DNA"/>
</dbReference>
<evidence type="ECO:0000256" key="3">
    <source>
        <dbReference type="ARBA" id="ARBA00022670"/>
    </source>
</evidence>
<accession>A0A5C6A4I8</accession>
<feature type="transmembrane region" description="Helical" evidence="9">
    <location>
        <begin position="86"/>
        <end position="104"/>
    </location>
</feature>
<protein>
    <submittedName>
        <fullName evidence="10">Transmembrane exosortase</fullName>
    </submittedName>
</protein>
<dbReference type="NCBIfam" id="TIGR04178">
    <property type="entry name" value="exo_archaeo"/>
    <property type="match status" value="1"/>
</dbReference>
<dbReference type="Proteomes" id="UP000316213">
    <property type="component" value="Unassembled WGS sequence"/>
</dbReference>
<organism evidence="10 11">
    <name type="scientific">Neorhodopirellula pilleata</name>
    <dbReference type="NCBI Taxonomy" id="2714738"/>
    <lineage>
        <taxon>Bacteria</taxon>
        <taxon>Pseudomonadati</taxon>
        <taxon>Planctomycetota</taxon>
        <taxon>Planctomycetia</taxon>
        <taxon>Pirellulales</taxon>
        <taxon>Pirellulaceae</taxon>
        <taxon>Neorhodopirellula</taxon>
    </lineage>
</organism>
<evidence type="ECO:0000256" key="7">
    <source>
        <dbReference type="ARBA" id="ARBA00023136"/>
    </source>
</evidence>
<dbReference type="NCBIfam" id="TIGR02602">
    <property type="entry name" value="8TM_EpsH"/>
    <property type="match status" value="1"/>
</dbReference>
<keyword evidence="3" id="KW-0645">Protease</keyword>
<dbReference type="GO" id="GO:0008233">
    <property type="term" value="F:peptidase activity"/>
    <property type="evidence" value="ECO:0007669"/>
    <property type="project" value="UniProtKB-KW"/>
</dbReference>
<feature type="transmembrane region" description="Helical" evidence="9">
    <location>
        <begin position="356"/>
        <end position="376"/>
    </location>
</feature>
<proteinExistence type="predicted"/>
<keyword evidence="11" id="KW-1185">Reference proteome</keyword>
<keyword evidence="4 9" id="KW-0812">Transmembrane</keyword>
<dbReference type="NCBIfam" id="NF033780">
    <property type="entry name" value="exosort_XrtU_C"/>
    <property type="match status" value="1"/>
</dbReference>
<feature type="transmembrane region" description="Helical" evidence="9">
    <location>
        <begin position="267"/>
        <end position="291"/>
    </location>
</feature>
<evidence type="ECO:0000256" key="6">
    <source>
        <dbReference type="ARBA" id="ARBA00022989"/>
    </source>
</evidence>
<dbReference type="GO" id="GO:0005886">
    <property type="term" value="C:plasma membrane"/>
    <property type="evidence" value="ECO:0007669"/>
    <property type="project" value="UniProtKB-SubCell"/>
</dbReference>
<dbReference type="AlphaFoldDB" id="A0A5C6A4I8"/>
<gene>
    <name evidence="10" type="ORF">Pla100_39010</name>
</gene>
<comment type="caution">
    <text evidence="10">The sequence shown here is derived from an EMBL/GenBank/DDBJ whole genome shotgun (WGS) entry which is preliminary data.</text>
</comment>
<dbReference type="RefSeq" id="WP_146579214.1">
    <property type="nucleotide sequence ID" value="NZ_SJPM01000008.1"/>
</dbReference>
<evidence type="ECO:0000256" key="5">
    <source>
        <dbReference type="ARBA" id="ARBA00022801"/>
    </source>
</evidence>
<evidence type="ECO:0000256" key="8">
    <source>
        <dbReference type="SAM" id="MobiDB-lite"/>
    </source>
</evidence>
<evidence type="ECO:0000256" key="4">
    <source>
        <dbReference type="ARBA" id="ARBA00022692"/>
    </source>
</evidence>
<feature type="transmembrane region" description="Helical" evidence="9">
    <location>
        <begin position="56"/>
        <end position="74"/>
    </location>
</feature>